<keyword evidence="2" id="KW-0812">Transmembrane</keyword>
<evidence type="ECO:0000313" key="4">
    <source>
        <dbReference type="Proteomes" id="UP001054902"/>
    </source>
</evidence>
<dbReference type="EMBL" id="BLLK01000023">
    <property type="protein sequence ID" value="GFH47757.1"/>
    <property type="molecule type" value="Genomic_DNA"/>
</dbReference>
<keyword evidence="4" id="KW-1185">Reference proteome</keyword>
<feature type="region of interest" description="Disordered" evidence="1">
    <location>
        <begin position="1"/>
        <end position="91"/>
    </location>
</feature>
<keyword evidence="2" id="KW-1133">Transmembrane helix</keyword>
<keyword evidence="2" id="KW-0472">Membrane</keyword>
<dbReference type="Proteomes" id="UP001054902">
    <property type="component" value="Unassembled WGS sequence"/>
</dbReference>
<evidence type="ECO:0000313" key="3">
    <source>
        <dbReference type="EMBL" id="GFH47757.1"/>
    </source>
</evidence>
<reference evidence="3 4" key="1">
    <citation type="journal article" date="2021" name="Sci. Rep.">
        <title>The genome of the diatom Chaetoceros tenuissimus carries an ancient integrated fragment of an extant virus.</title>
        <authorList>
            <person name="Hongo Y."/>
            <person name="Kimura K."/>
            <person name="Takaki Y."/>
            <person name="Yoshida Y."/>
            <person name="Baba S."/>
            <person name="Kobayashi G."/>
            <person name="Nagasaki K."/>
            <person name="Hano T."/>
            <person name="Tomaru Y."/>
        </authorList>
    </citation>
    <scope>NUCLEOTIDE SEQUENCE [LARGE SCALE GENOMIC DNA]</scope>
    <source>
        <strain evidence="3 4">NIES-3715</strain>
    </source>
</reference>
<feature type="transmembrane region" description="Helical" evidence="2">
    <location>
        <begin position="108"/>
        <end position="129"/>
    </location>
</feature>
<feature type="transmembrane region" description="Helical" evidence="2">
    <location>
        <begin position="178"/>
        <end position="201"/>
    </location>
</feature>
<gene>
    <name evidence="3" type="ORF">CTEN210_04232</name>
</gene>
<sequence>MSEQEIKEVPPKEEEVEEASDTNKKEQQQQDDSNKEGETLFDILVQGSKDSSDKEEQDDKGETNDIGQGSKDDSHNVENGNDEGDETNDIEQQRSDFCSGENFSYARIASIICFFISLIFETFALTYLFKNGAKWYFILAYIVFLIFTIIGLMGCILMKKFIGEQMTAVGLLGCSLKALLTVLAIALFAIYWGAVFFTAIWPVLDELTDDDAIKVDAFRAFFSSPTFVYLILYLIFHLAEGFIVLWYLEEVE</sequence>
<comment type="caution">
    <text evidence="3">The sequence shown here is derived from an EMBL/GenBank/DDBJ whole genome shotgun (WGS) entry which is preliminary data.</text>
</comment>
<protein>
    <recommendedName>
        <fullName evidence="5">Transmembrane protein</fullName>
    </recommendedName>
</protein>
<feature type="compositionally biased region" description="Basic and acidic residues" evidence="1">
    <location>
        <begin position="1"/>
        <end position="13"/>
    </location>
</feature>
<feature type="transmembrane region" description="Helical" evidence="2">
    <location>
        <begin position="135"/>
        <end position="157"/>
    </location>
</feature>
<evidence type="ECO:0000256" key="2">
    <source>
        <dbReference type="SAM" id="Phobius"/>
    </source>
</evidence>
<feature type="compositionally biased region" description="Acidic residues" evidence="1">
    <location>
        <begin position="80"/>
        <end position="89"/>
    </location>
</feature>
<dbReference type="AlphaFoldDB" id="A0AAD3CKH6"/>
<name>A0AAD3CKH6_9STRA</name>
<organism evidence="3 4">
    <name type="scientific">Chaetoceros tenuissimus</name>
    <dbReference type="NCBI Taxonomy" id="426638"/>
    <lineage>
        <taxon>Eukaryota</taxon>
        <taxon>Sar</taxon>
        <taxon>Stramenopiles</taxon>
        <taxon>Ochrophyta</taxon>
        <taxon>Bacillariophyta</taxon>
        <taxon>Coscinodiscophyceae</taxon>
        <taxon>Chaetocerotophycidae</taxon>
        <taxon>Chaetocerotales</taxon>
        <taxon>Chaetocerotaceae</taxon>
        <taxon>Chaetoceros</taxon>
    </lineage>
</organism>
<feature type="compositionally biased region" description="Basic and acidic residues" evidence="1">
    <location>
        <begin position="21"/>
        <end position="38"/>
    </location>
</feature>
<evidence type="ECO:0008006" key="5">
    <source>
        <dbReference type="Google" id="ProtNLM"/>
    </source>
</evidence>
<evidence type="ECO:0000256" key="1">
    <source>
        <dbReference type="SAM" id="MobiDB-lite"/>
    </source>
</evidence>
<accession>A0AAD3CKH6</accession>
<proteinExistence type="predicted"/>
<feature type="transmembrane region" description="Helical" evidence="2">
    <location>
        <begin position="227"/>
        <end position="248"/>
    </location>
</feature>